<proteinExistence type="predicted"/>
<evidence type="ECO:0000313" key="3">
    <source>
        <dbReference type="Proteomes" id="UP000683360"/>
    </source>
</evidence>
<sequence length="392" mass="45686">MFTANHRREKREWEQDQATFLKTRATRHILESLLSHNCIVVTGSSGCGKSSNIHHAALHLRDSFGYEIIPVLTGPTDIMNYYNENQKQIFIVDDICGKETINKETLKMWRDYSEQMEKIFTSEEKDVASKKSNSVLKVSSPKLLLSCRLHIYREAQFQRITLFTKKECNLLSPELCLQENERKLMLQKYLPDDIIDNLKQVTENVDYFPLLCKLSKGKTFEEVKILFTAPLISIKKNIDNIISENREQFCALTLCIVFNDGFDTNRLKLASVSKKNNIKTDKLEDIVKEFDIDLSKEKHRNSLKSGFSTLVGTFLKLRDTDYIMIHDKIYKMVAVVCGNHIPECLIKYAPPEFIQDHFIFKSLTEIQEHEENDVSIVLLKDKEEDYFERLFM</sequence>
<dbReference type="Pfam" id="PF20720">
    <property type="entry name" value="nSTAND3"/>
    <property type="match status" value="1"/>
</dbReference>
<dbReference type="OrthoDB" id="6215350at2759"/>
<feature type="domain" description="Novel STAND NTPase 3" evidence="1">
    <location>
        <begin position="20"/>
        <end position="190"/>
    </location>
</feature>
<keyword evidence="3" id="KW-1185">Reference proteome</keyword>
<dbReference type="Proteomes" id="UP000683360">
    <property type="component" value="Unassembled WGS sequence"/>
</dbReference>
<accession>A0A8S3T5H4</accession>
<protein>
    <recommendedName>
        <fullName evidence="1">Novel STAND NTPase 3 domain-containing protein</fullName>
    </recommendedName>
</protein>
<name>A0A8S3T5H4_MYTED</name>
<dbReference type="AlphaFoldDB" id="A0A8S3T5H4"/>
<comment type="caution">
    <text evidence="2">The sequence shown here is derived from an EMBL/GenBank/DDBJ whole genome shotgun (WGS) entry which is preliminary data.</text>
</comment>
<organism evidence="2 3">
    <name type="scientific">Mytilus edulis</name>
    <name type="common">Blue mussel</name>
    <dbReference type="NCBI Taxonomy" id="6550"/>
    <lineage>
        <taxon>Eukaryota</taxon>
        <taxon>Metazoa</taxon>
        <taxon>Spiralia</taxon>
        <taxon>Lophotrochozoa</taxon>
        <taxon>Mollusca</taxon>
        <taxon>Bivalvia</taxon>
        <taxon>Autobranchia</taxon>
        <taxon>Pteriomorphia</taxon>
        <taxon>Mytilida</taxon>
        <taxon>Mytiloidea</taxon>
        <taxon>Mytilidae</taxon>
        <taxon>Mytilinae</taxon>
        <taxon>Mytilus</taxon>
    </lineage>
</organism>
<dbReference type="InterPro" id="IPR049050">
    <property type="entry name" value="nSTAND3"/>
</dbReference>
<dbReference type="EMBL" id="CAJPWZ010001856">
    <property type="protein sequence ID" value="CAG2225691.1"/>
    <property type="molecule type" value="Genomic_DNA"/>
</dbReference>
<evidence type="ECO:0000259" key="1">
    <source>
        <dbReference type="Pfam" id="PF20720"/>
    </source>
</evidence>
<dbReference type="InterPro" id="IPR027417">
    <property type="entry name" value="P-loop_NTPase"/>
</dbReference>
<gene>
    <name evidence="2" type="ORF">MEDL_38839</name>
</gene>
<dbReference type="SUPFAM" id="SSF52540">
    <property type="entry name" value="P-loop containing nucleoside triphosphate hydrolases"/>
    <property type="match status" value="1"/>
</dbReference>
<reference evidence="2" key="1">
    <citation type="submission" date="2021-03" db="EMBL/GenBank/DDBJ databases">
        <authorList>
            <person name="Bekaert M."/>
        </authorList>
    </citation>
    <scope>NUCLEOTIDE SEQUENCE</scope>
</reference>
<evidence type="ECO:0000313" key="2">
    <source>
        <dbReference type="EMBL" id="CAG2225691.1"/>
    </source>
</evidence>